<organism evidence="1 2">
    <name type="scientific">Rubritalea squalenifaciens DSM 18772</name>
    <dbReference type="NCBI Taxonomy" id="1123071"/>
    <lineage>
        <taxon>Bacteria</taxon>
        <taxon>Pseudomonadati</taxon>
        <taxon>Verrucomicrobiota</taxon>
        <taxon>Verrucomicrobiia</taxon>
        <taxon>Verrucomicrobiales</taxon>
        <taxon>Rubritaleaceae</taxon>
        <taxon>Rubritalea</taxon>
    </lineage>
</organism>
<dbReference type="Pfam" id="PF07394">
    <property type="entry name" value="DUF1501"/>
    <property type="match status" value="1"/>
</dbReference>
<dbReference type="InParanoid" id="A0A1M6B1R5"/>
<dbReference type="PANTHER" id="PTHR43737:SF1">
    <property type="entry name" value="DUF1501 DOMAIN-CONTAINING PROTEIN"/>
    <property type="match status" value="1"/>
</dbReference>
<name>A0A1M6B1R5_9BACT</name>
<dbReference type="InterPro" id="IPR017850">
    <property type="entry name" value="Alkaline_phosphatase_core_sf"/>
</dbReference>
<dbReference type="Proteomes" id="UP000184510">
    <property type="component" value="Unassembled WGS sequence"/>
</dbReference>
<gene>
    <name evidence="1" type="ORF">SAMN02745181_0095</name>
</gene>
<dbReference type="EMBL" id="FQYR01000002">
    <property type="protein sequence ID" value="SHI42655.1"/>
    <property type="molecule type" value="Genomic_DNA"/>
</dbReference>
<proteinExistence type="predicted"/>
<dbReference type="PANTHER" id="PTHR43737">
    <property type="entry name" value="BLL7424 PROTEIN"/>
    <property type="match status" value="1"/>
</dbReference>
<dbReference type="AlphaFoldDB" id="A0A1M6B1R5"/>
<dbReference type="InterPro" id="IPR010869">
    <property type="entry name" value="DUF1501"/>
</dbReference>
<dbReference type="SUPFAM" id="SSF53649">
    <property type="entry name" value="Alkaline phosphatase-like"/>
    <property type="match status" value="1"/>
</dbReference>
<reference evidence="1 2" key="1">
    <citation type="submission" date="2016-11" db="EMBL/GenBank/DDBJ databases">
        <authorList>
            <person name="Jaros S."/>
            <person name="Januszkiewicz K."/>
            <person name="Wedrychowicz H."/>
        </authorList>
    </citation>
    <scope>NUCLEOTIDE SEQUENCE [LARGE SCALE GENOMIC DNA]</scope>
    <source>
        <strain evidence="1 2">DSM 18772</strain>
    </source>
</reference>
<sequence length="499" mass="56116">MISNNPIDDNRMLQTRRHFFGKMAQGIGALALGSLLKDDLFAGSPVFANGLTQFAPKAKRVIYLFQSGGPSPQDLFDHKPMLQKLNGEDMREHLKMTQRVTGMTKNQASFPFAGTHYKFEKHGKSGAEISELLPHIASISDEICILKNMYTEAINHDPAVTFFQTGAQIAGRPSFGSWLSYGLGTMNKDLPSFVAMVSRGTGRPNCQPLYDRLWGSGFLPTEHAGVKFMSIGDPVLYLQNPKGMSGQARRKMLDQVAKLNEKKLEDFGDPEIYARIQQYELAYRMQTSVPELTDFSDEPKHILDMYGPDVHKRGSYAYNCLMARRLAERGVQFTQLFHMGWDQHFTLPKQLPGQCKDTDQASAALIKDLKQRGMLDDTLVVWGGEFGRTSYSQGKLTKDTYGRDHHPRCFPIWMAGGGVKPGITHGQTDQFGYNIVDKDGNPVHPDKHHYNPNAVHVHDLHATMMHLLGIDHTKLTYKYQGRNFRLTDVHGQVVKDILS</sequence>
<keyword evidence="2" id="KW-1185">Reference proteome</keyword>
<dbReference type="OrthoDB" id="9783759at2"/>
<accession>A0A1M6B1R5</accession>
<dbReference type="RefSeq" id="WP_143157556.1">
    <property type="nucleotide sequence ID" value="NZ_FQYR01000002.1"/>
</dbReference>
<evidence type="ECO:0008006" key="3">
    <source>
        <dbReference type="Google" id="ProtNLM"/>
    </source>
</evidence>
<dbReference type="Gene3D" id="3.40.720.10">
    <property type="entry name" value="Alkaline Phosphatase, subunit A"/>
    <property type="match status" value="1"/>
</dbReference>
<evidence type="ECO:0000313" key="1">
    <source>
        <dbReference type="EMBL" id="SHI42655.1"/>
    </source>
</evidence>
<protein>
    <recommendedName>
        <fullName evidence="3">Tat (Twin-arginine translocation) pathway signal sequence</fullName>
    </recommendedName>
</protein>
<evidence type="ECO:0000313" key="2">
    <source>
        <dbReference type="Proteomes" id="UP000184510"/>
    </source>
</evidence>
<dbReference type="STRING" id="1123071.SAMN02745181_0095"/>